<evidence type="ECO:0000256" key="2">
    <source>
        <dbReference type="ARBA" id="ARBA00022559"/>
    </source>
</evidence>
<dbReference type="SUPFAM" id="SSF54909">
    <property type="entry name" value="Dimeric alpha+beta barrel"/>
    <property type="match status" value="1"/>
</dbReference>
<evidence type="ECO:0000256" key="5">
    <source>
        <dbReference type="ARBA" id="ARBA00023004"/>
    </source>
</evidence>
<gene>
    <name evidence="9" type="ORF">E8A74_45525</name>
</gene>
<evidence type="ECO:0000256" key="6">
    <source>
        <dbReference type="SAM" id="MobiDB-lite"/>
    </source>
</evidence>
<evidence type="ECO:0000259" key="8">
    <source>
        <dbReference type="Pfam" id="PF21105"/>
    </source>
</evidence>
<organism evidence="9 10">
    <name type="scientific">Polyangium fumosum</name>
    <dbReference type="NCBI Taxonomy" id="889272"/>
    <lineage>
        <taxon>Bacteria</taxon>
        <taxon>Pseudomonadati</taxon>
        <taxon>Myxococcota</taxon>
        <taxon>Polyangia</taxon>
        <taxon>Polyangiales</taxon>
        <taxon>Polyangiaceae</taxon>
        <taxon>Polyangium</taxon>
    </lineage>
</organism>
<dbReference type="InterPro" id="IPR036396">
    <property type="entry name" value="Cyt_P450_sf"/>
</dbReference>
<dbReference type="AlphaFoldDB" id="A0A4U1IQG5"/>
<dbReference type="PROSITE" id="PS00086">
    <property type="entry name" value="CYTOCHROME_P450"/>
    <property type="match status" value="1"/>
</dbReference>
<dbReference type="Pfam" id="PF20628">
    <property type="entry name" value="Dyp_perox_C"/>
    <property type="match status" value="1"/>
</dbReference>
<feature type="domain" description="Dyp-type peroxidase C-terminal" evidence="7">
    <location>
        <begin position="268"/>
        <end position="380"/>
    </location>
</feature>
<dbReference type="GO" id="GO:0005829">
    <property type="term" value="C:cytosol"/>
    <property type="evidence" value="ECO:0007669"/>
    <property type="project" value="TreeGrafter"/>
</dbReference>
<sequence length="855" mass="93078">MKTKDESRIELDDVQGHLLLSYGKTFGMRHARFVFLHFEDVAAGRRWIAAKIPDITTARTAPPGPASTLNLAFTFEGLEALGLAAEELDSFPEEFREGMEKRAAFLGDVGEDAPDRWDLLPRGAPPLHAMAIVYARSQAEADARASELCAEIEATRTRILHVQTAAGLEGGREHFGFADGGSNPSVAGDGSGAPPGRVLEPGAFLLDHPDDFGAVASRPTPKELRRNGTYLALRKLRQDVPGFRRFVAENAAMLGMDAELVAAKLMGRWRSGAPLVLAPEKDEPNMPPERRDHFAYRTEDPQGLRCPFGAHIRRANPRDAMPVARRTAVRTHRLLRRGMAYGPPLPEGQGEDHVDRGLIFIAYCASLSLQFEIVQQWLNNGNVSGEPSTVHDPVVGSSFSQGTFTVPVAGPNGELASVHTLCGLPSFVRARGGAYFFVPGIHALRYLVNVAPPETQPIETFLQSYTLAQNDEDKKDSVEACLLDPVTARRPFCDTAESWRALRKQAPIFETPHGVLVSRFRDVQEVLAKPEVFSVQEYDARMAATVGPFLLGFDGERHKREASLARLVLRPRDLPRVLERARFVTHVLLDLAQKRAKGEPNFVPQVVIASVVRTAGEYFGVPGPSDEDLFLWLSVASAYIFFPLPNDERAAAGAAAGIAFQQYLDELLRAREAAIAAGTSAEDDVLGRLLVLPAAHGLDRAGIRRTLGGLVSGTIIPTAMTLLHALAYLQGAREAGEQAREAATKRDMDRLKDILLEAARFDPYPSLLYRTAMADCELAAGTPRATRIGKGSRVIVSLGSAMDDEEALEHPEAFQPGRPDEHYLLFGHGSHACIGRFLAGPLMAEIAAPLLTLGA</sequence>
<keyword evidence="4" id="KW-0560">Oxidoreductase</keyword>
<keyword evidence="5" id="KW-0408">Iron</keyword>
<dbReference type="SUPFAM" id="SSF48264">
    <property type="entry name" value="Cytochrome P450"/>
    <property type="match status" value="1"/>
</dbReference>
<evidence type="ECO:0000313" key="10">
    <source>
        <dbReference type="Proteomes" id="UP000309215"/>
    </source>
</evidence>
<reference evidence="9 10" key="1">
    <citation type="submission" date="2019-04" db="EMBL/GenBank/DDBJ databases">
        <authorList>
            <person name="Li Y."/>
            <person name="Wang J."/>
        </authorList>
    </citation>
    <scope>NUCLEOTIDE SEQUENCE [LARGE SCALE GENOMIC DNA]</scope>
    <source>
        <strain evidence="9 10">DSM 14668</strain>
    </source>
</reference>
<dbReference type="EMBL" id="SSMQ01000087">
    <property type="protein sequence ID" value="TKC96442.1"/>
    <property type="molecule type" value="Genomic_DNA"/>
</dbReference>
<keyword evidence="3" id="KW-0479">Metal-binding</keyword>
<evidence type="ECO:0000256" key="4">
    <source>
        <dbReference type="ARBA" id="ARBA00023002"/>
    </source>
</evidence>
<dbReference type="InterPro" id="IPR006314">
    <property type="entry name" value="Dyp_peroxidase"/>
</dbReference>
<evidence type="ECO:0000256" key="1">
    <source>
        <dbReference type="ARBA" id="ARBA00001970"/>
    </source>
</evidence>
<dbReference type="GO" id="GO:0020037">
    <property type="term" value="F:heme binding"/>
    <property type="evidence" value="ECO:0007669"/>
    <property type="project" value="InterPro"/>
</dbReference>
<dbReference type="Gene3D" id="1.10.630.10">
    <property type="entry name" value="Cytochrome P450"/>
    <property type="match status" value="1"/>
</dbReference>
<name>A0A4U1IQG5_9BACT</name>
<dbReference type="GO" id="GO:0004601">
    <property type="term" value="F:peroxidase activity"/>
    <property type="evidence" value="ECO:0007669"/>
    <property type="project" value="UniProtKB-KW"/>
</dbReference>
<keyword evidence="10" id="KW-1185">Reference proteome</keyword>
<evidence type="ECO:0000313" key="9">
    <source>
        <dbReference type="EMBL" id="TKC96442.1"/>
    </source>
</evidence>
<dbReference type="InterPro" id="IPR049509">
    <property type="entry name" value="DyP_N"/>
</dbReference>
<dbReference type="PROSITE" id="PS51404">
    <property type="entry name" value="DYP_PEROXIDASE"/>
    <property type="match status" value="1"/>
</dbReference>
<dbReference type="OrthoDB" id="236246at2"/>
<dbReference type="Pfam" id="PF21105">
    <property type="entry name" value="DyP_N"/>
    <property type="match status" value="1"/>
</dbReference>
<dbReference type="NCBIfam" id="TIGR01413">
    <property type="entry name" value="Dyp_perox_fam"/>
    <property type="match status" value="1"/>
</dbReference>
<evidence type="ECO:0000259" key="7">
    <source>
        <dbReference type="Pfam" id="PF20628"/>
    </source>
</evidence>
<dbReference type="PANTHER" id="PTHR30521">
    <property type="entry name" value="DEFERROCHELATASE/PEROXIDASE"/>
    <property type="match status" value="1"/>
</dbReference>
<feature type="domain" description="DyP dimeric alpha+beta barrel" evidence="8">
    <location>
        <begin position="33"/>
        <end position="164"/>
    </location>
</feature>
<dbReference type="GO" id="GO:0005506">
    <property type="term" value="F:iron ion binding"/>
    <property type="evidence" value="ECO:0007669"/>
    <property type="project" value="InterPro"/>
</dbReference>
<comment type="cofactor">
    <cofactor evidence="1">
        <name>heme b</name>
        <dbReference type="ChEBI" id="CHEBI:60344"/>
    </cofactor>
</comment>
<keyword evidence="2" id="KW-0575">Peroxidase</keyword>
<accession>A0A4U1IQG5</accession>
<proteinExistence type="predicted"/>
<dbReference type="InterPro" id="IPR017972">
    <property type="entry name" value="Cyt_P450_CS"/>
</dbReference>
<dbReference type="InterPro" id="IPR011008">
    <property type="entry name" value="Dimeric_a/b-barrel"/>
</dbReference>
<dbReference type="GO" id="GO:0004497">
    <property type="term" value="F:monooxygenase activity"/>
    <property type="evidence" value="ECO:0007669"/>
    <property type="project" value="InterPro"/>
</dbReference>
<dbReference type="PANTHER" id="PTHR30521:SF5">
    <property type="entry name" value="BLR4509 PROTEIN"/>
    <property type="match status" value="1"/>
</dbReference>
<dbReference type="RefSeq" id="WP_136935442.1">
    <property type="nucleotide sequence ID" value="NZ_SSMQ01000087.1"/>
</dbReference>
<dbReference type="Pfam" id="PF00067">
    <property type="entry name" value="p450"/>
    <property type="match status" value="1"/>
</dbReference>
<comment type="caution">
    <text evidence="9">The sequence shown here is derived from an EMBL/GenBank/DDBJ whole genome shotgun (WGS) entry which is preliminary data.</text>
</comment>
<protein>
    <submittedName>
        <fullName evidence="9">Cytochrome P450</fullName>
    </submittedName>
</protein>
<dbReference type="GO" id="GO:0016705">
    <property type="term" value="F:oxidoreductase activity, acting on paired donors, with incorporation or reduction of molecular oxygen"/>
    <property type="evidence" value="ECO:0007669"/>
    <property type="project" value="InterPro"/>
</dbReference>
<dbReference type="Proteomes" id="UP000309215">
    <property type="component" value="Unassembled WGS sequence"/>
</dbReference>
<dbReference type="InterPro" id="IPR001128">
    <property type="entry name" value="Cyt_P450"/>
</dbReference>
<dbReference type="InterPro" id="IPR048328">
    <property type="entry name" value="Dyp_perox_C"/>
</dbReference>
<evidence type="ECO:0000256" key="3">
    <source>
        <dbReference type="ARBA" id="ARBA00022723"/>
    </source>
</evidence>
<feature type="region of interest" description="Disordered" evidence="6">
    <location>
        <begin position="173"/>
        <end position="194"/>
    </location>
</feature>